<gene>
    <name evidence="6" type="ORF">NCTC13337_01266</name>
</gene>
<dbReference type="GO" id="GO:0017089">
    <property type="term" value="F:glycolipid transfer activity"/>
    <property type="evidence" value="ECO:0007669"/>
    <property type="project" value="TreeGrafter"/>
</dbReference>
<dbReference type="EMBL" id="UHIC01000001">
    <property type="protein sequence ID" value="SUO95368.1"/>
    <property type="molecule type" value="Genomic_DNA"/>
</dbReference>
<dbReference type="AlphaFoldDB" id="A0A380MSU8"/>
<dbReference type="InterPro" id="IPR026265">
    <property type="entry name" value="LptC"/>
</dbReference>
<dbReference type="GO" id="GO:0015221">
    <property type="term" value="F:lipopolysaccharide transmembrane transporter activity"/>
    <property type="evidence" value="ECO:0007669"/>
    <property type="project" value="InterPro"/>
</dbReference>
<evidence type="ECO:0000256" key="2">
    <source>
        <dbReference type="ARBA" id="ARBA00022519"/>
    </source>
</evidence>
<protein>
    <submittedName>
        <fullName evidence="6">Lipopolysaccharide exporter periplasmic protein</fullName>
    </submittedName>
</protein>
<evidence type="ECO:0000256" key="5">
    <source>
        <dbReference type="ARBA" id="ARBA00023136"/>
    </source>
</evidence>
<dbReference type="PANTHER" id="PTHR37481">
    <property type="entry name" value="LIPOPOLYSACCHARIDE EXPORT SYSTEM PROTEIN LPTC"/>
    <property type="match status" value="1"/>
</dbReference>
<proteinExistence type="predicted"/>
<accession>A0A380MSU8</accession>
<dbReference type="Gene3D" id="2.60.450.10">
    <property type="entry name" value="Lipopolysaccharide (LPS) transport protein A like domain"/>
    <property type="match status" value="1"/>
</dbReference>
<dbReference type="PANTHER" id="PTHR37481:SF1">
    <property type="entry name" value="LIPOPOLYSACCHARIDE EXPORT SYSTEM PROTEIN LPTC"/>
    <property type="match status" value="1"/>
</dbReference>
<keyword evidence="7" id="KW-1185">Reference proteome</keyword>
<keyword evidence="3" id="KW-0812">Transmembrane</keyword>
<evidence type="ECO:0000313" key="7">
    <source>
        <dbReference type="Proteomes" id="UP000254601"/>
    </source>
</evidence>
<dbReference type="GO" id="GO:0030288">
    <property type="term" value="C:outer membrane-bounded periplasmic space"/>
    <property type="evidence" value="ECO:0007669"/>
    <property type="project" value="TreeGrafter"/>
</dbReference>
<name>A0A380MSU8_9GAMM</name>
<sequence length="186" mass="21113">MNYSLRQILLLIFLAVIVLVSFLFNRQQSVKTEPVSAPPLLVINNSETYRYNAQGVTDMHLQSQKTIYYNDDRGTHFQAPVLTQINPPIKQILQANTAVQNHAKTEIFMQGNVIGQRNNTQNTQQTLTFKTPALTYRVSENTAETNTHVTILTPNSTTYATGALWHLKQNLFILKKNVRSTYAPAY</sequence>
<evidence type="ECO:0000313" key="6">
    <source>
        <dbReference type="EMBL" id="SUO95368.1"/>
    </source>
</evidence>
<dbReference type="RefSeq" id="WP_072576035.1">
    <property type="nucleotide sequence ID" value="NZ_LWHB01000045.1"/>
</dbReference>
<dbReference type="OrthoDB" id="5973594at2"/>
<keyword evidence="1" id="KW-1003">Cell membrane</keyword>
<dbReference type="InterPro" id="IPR010664">
    <property type="entry name" value="LipoPS_assembly_LptC-rel"/>
</dbReference>
<dbReference type="GO" id="GO:0005886">
    <property type="term" value="C:plasma membrane"/>
    <property type="evidence" value="ECO:0007669"/>
    <property type="project" value="InterPro"/>
</dbReference>
<organism evidence="6 7">
    <name type="scientific">Suttonella ornithocola</name>
    <dbReference type="NCBI Taxonomy" id="279832"/>
    <lineage>
        <taxon>Bacteria</taxon>
        <taxon>Pseudomonadati</taxon>
        <taxon>Pseudomonadota</taxon>
        <taxon>Gammaproteobacteria</taxon>
        <taxon>Cardiobacteriales</taxon>
        <taxon>Cardiobacteriaceae</taxon>
        <taxon>Suttonella</taxon>
    </lineage>
</organism>
<dbReference type="Pfam" id="PF06835">
    <property type="entry name" value="LptC"/>
    <property type="match status" value="1"/>
</dbReference>
<dbReference type="NCBIfam" id="TIGR04409">
    <property type="entry name" value="LptC_YrbK"/>
    <property type="match status" value="1"/>
</dbReference>
<keyword evidence="5" id="KW-0472">Membrane</keyword>
<evidence type="ECO:0000256" key="3">
    <source>
        <dbReference type="ARBA" id="ARBA00022692"/>
    </source>
</evidence>
<evidence type="ECO:0000256" key="1">
    <source>
        <dbReference type="ARBA" id="ARBA00022475"/>
    </source>
</evidence>
<dbReference type="InterPro" id="IPR052363">
    <property type="entry name" value="LPS_export_LptC"/>
</dbReference>
<keyword evidence="2" id="KW-0997">Cell inner membrane</keyword>
<reference evidence="6 7" key="1">
    <citation type="submission" date="2018-06" db="EMBL/GenBank/DDBJ databases">
        <authorList>
            <consortium name="Pathogen Informatics"/>
            <person name="Doyle S."/>
        </authorList>
    </citation>
    <scope>NUCLEOTIDE SEQUENCE [LARGE SCALE GENOMIC DNA]</scope>
    <source>
        <strain evidence="6 7">NCTC13337</strain>
    </source>
</reference>
<keyword evidence="4" id="KW-1133">Transmembrane helix</keyword>
<evidence type="ECO:0000256" key="4">
    <source>
        <dbReference type="ARBA" id="ARBA00022989"/>
    </source>
</evidence>
<dbReference type="Proteomes" id="UP000254601">
    <property type="component" value="Unassembled WGS sequence"/>
</dbReference>